<organism evidence="2">
    <name type="scientific">Dermatophagoides farinae</name>
    <name type="common">American house dust mite</name>
    <dbReference type="NCBI Taxonomy" id="6954"/>
    <lineage>
        <taxon>Eukaryota</taxon>
        <taxon>Metazoa</taxon>
        <taxon>Ecdysozoa</taxon>
        <taxon>Arthropoda</taxon>
        <taxon>Chelicerata</taxon>
        <taxon>Arachnida</taxon>
        <taxon>Acari</taxon>
        <taxon>Acariformes</taxon>
        <taxon>Sarcoptiformes</taxon>
        <taxon>Astigmata</taxon>
        <taxon>Psoroptidia</taxon>
        <taxon>Analgoidea</taxon>
        <taxon>Pyroglyphidae</taxon>
        <taxon>Dermatophagoidinae</taxon>
        <taxon>Dermatophagoides</taxon>
    </lineage>
</organism>
<dbReference type="Proteomes" id="UP000828236">
    <property type="component" value="Unassembled WGS sequence"/>
</dbReference>
<feature type="region of interest" description="Disordered" evidence="1">
    <location>
        <begin position="33"/>
        <end position="61"/>
    </location>
</feature>
<protein>
    <submittedName>
        <fullName evidence="2">Uncharacterized protein</fullName>
    </submittedName>
</protein>
<feature type="compositionally biased region" description="Polar residues" evidence="1">
    <location>
        <begin position="606"/>
        <end position="615"/>
    </location>
</feature>
<reference evidence="2" key="2">
    <citation type="journal article" date="2021" name="World Allergy Organ. J.">
        <title>Chromosome-level assembly of Dermatophagoides farinae genome and transcriptome reveals two novel allergens Der f 37 and Der f 39.</title>
        <authorList>
            <person name="Chen J."/>
            <person name="Cai Z."/>
            <person name="Fan D."/>
            <person name="Hu J."/>
            <person name="Hou Y."/>
            <person name="He Y."/>
            <person name="Zhang Z."/>
            <person name="Zhao Z."/>
            <person name="Gao P."/>
            <person name="Hu W."/>
            <person name="Sun J."/>
            <person name="Li J."/>
            <person name="Ji K."/>
        </authorList>
    </citation>
    <scope>NUCLEOTIDE SEQUENCE</scope>
    <source>
        <strain evidence="2">JKM2019</strain>
    </source>
</reference>
<gene>
    <name evidence="2" type="ORF">HUG17_1628</name>
</gene>
<sequence length="642" mass="72762">MTTVLNNNNCDNKIEQLEKCKRLLSSRLAPLASFEDLPTDEQNSSSSDDEKQPQQCSTNQTFQSSQITVLITDHDDNKIHSWNDSPLPQCSSPSIISNNEDRLLNSQPKVTQRKGSWTDIFFGRKSPTLIKPKERKFSLFSFKFSFKDDNKQHSETPLAVISSSSKTPSSPIIVDCGLQLTTTSIDDICISSTTSNDTVVYIQSPTGHLSSIDAEKIFTESETELPMITTYNQITQLDCEKDNECDSLCSCQTDEPLYDKKITDDQMNIEYTTECSECESVVSCCDEYIANNESTDDIIADHEDNNDDEQKNNNRKLDSSYDSYELEMLLKNDELDLNRKLYYSNEETKIEFNASNNNNSRPLIRKDQDSKIGSDLESKKLTTLPIERPHSNVPVTNIEKFEAYLDKYAIENNKIKEDNNKLKIILPVDITKASKYSRKSNPFIWLQFCENGLKSPKILRKRAKSCFPSLNPQLFFNPDIDAIYNNDDDDPKASPGNLTPITPLKNVDLDNDGDIFNDHFQSKSFVTNVKQKYKFVDNKNRSSYECNCSCATTTTATSPSITLTTNTNLISVTTTCSETNVCSEMTSEDDDENELYHLSKDENKNEQTNQSSDNPIGSKIEFSEDQPLLVSPSSTEKTWEHF</sequence>
<dbReference type="EMBL" id="SDOV01000001">
    <property type="protein sequence ID" value="KAH7646090.1"/>
    <property type="molecule type" value="Genomic_DNA"/>
</dbReference>
<proteinExistence type="predicted"/>
<feature type="region of interest" description="Disordered" evidence="1">
    <location>
        <begin position="600"/>
        <end position="642"/>
    </location>
</feature>
<dbReference type="AlphaFoldDB" id="A0A9D4SM08"/>
<reference evidence="2" key="1">
    <citation type="submission" date="2020-06" db="EMBL/GenBank/DDBJ databases">
        <authorList>
            <person name="Ji K."/>
            <person name="Li J."/>
        </authorList>
    </citation>
    <scope>NUCLEOTIDE SEQUENCE</scope>
    <source>
        <strain evidence="2">JKM2019</strain>
        <tissue evidence="2">Whole body</tissue>
    </source>
</reference>
<accession>A0A9D4SM08</accession>
<evidence type="ECO:0000313" key="2">
    <source>
        <dbReference type="EMBL" id="KAH7646090.1"/>
    </source>
</evidence>
<name>A0A9D4SM08_DERFA</name>
<evidence type="ECO:0000256" key="1">
    <source>
        <dbReference type="SAM" id="MobiDB-lite"/>
    </source>
</evidence>
<comment type="caution">
    <text evidence="2">The sequence shown here is derived from an EMBL/GenBank/DDBJ whole genome shotgun (WGS) entry which is preliminary data.</text>
</comment>